<feature type="compositionally biased region" description="Basic and acidic residues" evidence="2">
    <location>
        <begin position="474"/>
        <end position="487"/>
    </location>
</feature>
<feature type="region of interest" description="Disordered" evidence="2">
    <location>
        <begin position="178"/>
        <end position="228"/>
    </location>
</feature>
<sequence length="802" mass="90505">MEQYLTHTDYALWEVIMNGDAHASIVTVSGGVKADIPPKTTKQKIARRNELKAKSTMLWAIPDEHLLKFHGIKDAKTLWEAIKTRFKDLEQIDTDDLEEMDIKWQVECYNCHRRGHFARECRAPKSQGNRNGDNTRRVVPVETPTNALVVTDRRGYDWSYQAEKGPTDFALMAFSSSGSSSLDTKTGLGYDSQLNERNLNNKSDVFESASDSSMNKSEEDNNQENDRYKAGEGYHVVPPPYIGNFMPPRPDLSFVWNFVPTAVITNSGKVPINIAKQSSPRAAASTSTDKYVNTAGTRPTVNGAKPSLNVFHKSHSPVQRTFNQRTTPKNSVLEENFNTAKGNPQYILKDQGIFDSGCSRHMTRNKSFLTDYQEIDGGFVAFRGRPKGDRLGKFKGKTDEGFLVGYSVNSKAFRVFNSRTRRVEENMHIKFLENKPNVAGRGLEWLFDIDSLTISMNYEPITARNQTNNDADDKDAGEVPDKGDEGISKGSSIDDQEKTNSSTQDVDTAEPSINTASTNINTGSNINTIGSNDPSMPSLEETGIFDDVYDDREVGVEADTKNLELSTVVSPISTIRVHKDHPKEHIIGDLNLTTQTRRILNFFKENVMVIQALADPSWIEAMKDELLQFKFQKVWTLVDLPTGKRAIGTKWVFRNKKDERGIVVRNKARLVAQGYTQEEGIDYDEVFAPVARIEAIRIFLAHASFMGFIMYHGLQVYVDDIIFGSTKKILYDEFKQMMHKRFQMSSIGELTFFLRLQVKQKDDGIFISQDKYVADILKKFDFTTVKTTSTPMEPNKTLIKDA</sequence>
<dbReference type="Pfam" id="PF07727">
    <property type="entry name" value="RVT_2"/>
    <property type="match status" value="2"/>
</dbReference>
<feature type="compositionally biased region" description="Basic and acidic residues" evidence="2">
    <location>
        <begin position="216"/>
        <end position="228"/>
    </location>
</feature>
<dbReference type="SMART" id="SM00343">
    <property type="entry name" value="ZnF_C2HC"/>
    <property type="match status" value="1"/>
</dbReference>
<keyword evidence="1" id="KW-0863">Zinc-finger</keyword>
<feature type="compositionally biased region" description="Polar residues" evidence="2">
    <location>
        <begin position="192"/>
        <end position="215"/>
    </location>
</feature>
<dbReference type="Gene3D" id="4.10.60.10">
    <property type="entry name" value="Zinc finger, CCHC-type"/>
    <property type="match status" value="1"/>
</dbReference>
<feature type="domain" description="CCHC-type" evidence="3">
    <location>
        <begin position="108"/>
        <end position="122"/>
    </location>
</feature>
<dbReference type="Pfam" id="PF25597">
    <property type="entry name" value="SH3_retrovirus"/>
    <property type="match status" value="1"/>
</dbReference>
<accession>A0A6L2MK95</accession>
<gene>
    <name evidence="4" type="ORF">Tci_045675</name>
</gene>
<organism evidence="4">
    <name type="scientific">Tanacetum cinerariifolium</name>
    <name type="common">Dalmatian daisy</name>
    <name type="synonym">Chrysanthemum cinerariifolium</name>
    <dbReference type="NCBI Taxonomy" id="118510"/>
    <lineage>
        <taxon>Eukaryota</taxon>
        <taxon>Viridiplantae</taxon>
        <taxon>Streptophyta</taxon>
        <taxon>Embryophyta</taxon>
        <taxon>Tracheophyta</taxon>
        <taxon>Spermatophyta</taxon>
        <taxon>Magnoliopsida</taxon>
        <taxon>eudicotyledons</taxon>
        <taxon>Gunneridae</taxon>
        <taxon>Pentapetalae</taxon>
        <taxon>asterids</taxon>
        <taxon>campanulids</taxon>
        <taxon>Asterales</taxon>
        <taxon>Asteraceae</taxon>
        <taxon>Asteroideae</taxon>
        <taxon>Anthemideae</taxon>
        <taxon>Anthemidinae</taxon>
        <taxon>Tanacetum</taxon>
    </lineage>
</organism>
<evidence type="ECO:0000259" key="3">
    <source>
        <dbReference type="PROSITE" id="PS50158"/>
    </source>
</evidence>
<dbReference type="InterPro" id="IPR001878">
    <property type="entry name" value="Znf_CCHC"/>
</dbReference>
<dbReference type="InterPro" id="IPR013103">
    <property type="entry name" value="RVT_2"/>
</dbReference>
<keyword evidence="1" id="KW-0479">Metal-binding</keyword>
<comment type="caution">
    <text evidence="4">The sequence shown here is derived from an EMBL/GenBank/DDBJ whole genome shotgun (WGS) entry which is preliminary data.</text>
</comment>
<dbReference type="InterPro" id="IPR057670">
    <property type="entry name" value="SH3_retrovirus"/>
</dbReference>
<dbReference type="GO" id="GO:0008270">
    <property type="term" value="F:zinc ion binding"/>
    <property type="evidence" value="ECO:0007669"/>
    <property type="project" value="UniProtKB-KW"/>
</dbReference>
<evidence type="ECO:0000256" key="2">
    <source>
        <dbReference type="SAM" id="MobiDB-lite"/>
    </source>
</evidence>
<feature type="region of interest" description="Disordered" evidence="2">
    <location>
        <begin position="464"/>
        <end position="541"/>
    </location>
</feature>
<feature type="compositionally biased region" description="Low complexity" evidence="2">
    <location>
        <begin position="512"/>
        <end position="532"/>
    </location>
</feature>
<proteinExistence type="predicted"/>
<feature type="compositionally biased region" description="Polar residues" evidence="2">
    <location>
        <begin position="281"/>
        <end position="300"/>
    </location>
</feature>
<keyword evidence="1" id="KW-0862">Zinc</keyword>
<dbReference type="AlphaFoldDB" id="A0A6L2MK95"/>
<dbReference type="InterPro" id="IPR036875">
    <property type="entry name" value="Znf_CCHC_sf"/>
</dbReference>
<feature type="compositionally biased region" description="Polar residues" evidence="2">
    <location>
        <begin position="489"/>
        <end position="506"/>
    </location>
</feature>
<reference evidence="4" key="1">
    <citation type="journal article" date="2019" name="Sci. Rep.">
        <title>Draft genome of Tanacetum cinerariifolium, the natural source of mosquito coil.</title>
        <authorList>
            <person name="Yamashiro T."/>
            <person name="Shiraishi A."/>
            <person name="Satake H."/>
            <person name="Nakayama K."/>
        </authorList>
    </citation>
    <scope>NUCLEOTIDE SEQUENCE</scope>
</reference>
<dbReference type="SUPFAM" id="SSF57756">
    <property type="entry name" value="Retrovirus zinc finger-like domains"/>
    <property type="match status" value="1"/>
</dbReference>
<feature type="region of interest" description="Disordered" evidence="2">
    <location>
        <begin position="281"/>
        <end position="304"/>
    </location>
</feature>
<evidence type="ECO:0000313" key="4">
    <source>
        <dbReference type="EMBL" id="GEU73697.1"/>
    </source>
</evidence>
<name>A0A6L2MK95_TANCI</name>
<evidence type="ECO:0000256" key="1">
    <source>
        <dbReference type="PROSITE-ProRule" id="PRU00047"/>
    </source>
</evidence>
<dbReference type="PROSITE" id="PS50158">
    <property type="entry name" value="ZF_CCHC"/>
    <property type="match status" value="1"/>
</dbReference>
<protein>
    <recommendedName>
        <fullName evidence="3">CCHC-type domain-containing protein</fullName>
    </recommendedName>
</protein>
<dbReference type="GO" id="GO:0003676">
    <property type="term" value="F:nucleic acid binding"/>
    <property type="evidence" value="ECO:0007669"/>
    <property type="project" value="InterPro"/>
</dbReference>
<dbReference type="EMBL" id="BKCJ010006740">
    <property type="protein sequence ID" value="GEU73697.1"/>
    <property type="molecule type" value="Genomic_DNA"/>
</dbReference>